<dbReference type="Gene3D" id="3.40.50.1000">
    <property type="entry name" value="HAD superfamily/HAD-like"/>
    <property type="match status" value="1"/>
</dbReference>
<proteinExistence type="predicted"/>
<dbReference type="EMBL" id="JAPQES010000001">
    <property type="protein sequence ID" value="MCY6370079.1"/>
    <property type="molecule type" value="Genomic_DNA"/>
</dbReference>
<comment type="caution">
    <text evidence="2">The sequence shown here is derived from an EMBL/GenBank/DDBJ whole genome shotgun (WGS) entry which is preliminary data.</text>
</comment>
<dbReference type="PIRSF" id="PIRSF030802">
    <property type="entry name" value="UCP030802"/>
    <property type="match status" value="1"/>
</dbReference>
<protein>
    <recommendedName>
        <fullName evidence="1">Sucrose phosphatase-like domain-containing protein</fullName>
    </recommendedName>
</protein>
<dbReference type="InterPro" id="IPR036412">
    <property type="entry name" value="HAD-like_sf"/>
</dbReference>
<dbReference type="InterPro" id="IPR006380">
    <property type="entry name" value="SPP-like_dom"/>
</dbReference>
<evidence type="ECO:0000313" key="2">
    <source>
        <dbReference type="EMBL" id="MCY6370079.1"/>
    </source>
</evidence>
<dbReference type="Proteomes" id="UP001079657">
    <property type="component" value="Unassembled WGS sequence"/>
</dbReference>
<organism evidence="2 3">
    <name type="scientific">Clostridium ganghwense</name>
    <dbReference type="NCBI Taxonomy" id="312089"/>
    <lineage>
        <taxon>Bacteria</taxon>
        <taxon>Bacillati</taxon>
        <taxon>Bacillota</taxon>
        <taxon>Clostridia</taxon>
        <taxon>Eubacteriales</taxon>
        <taxon>Clostridiaceae</taxon>
        <taxon>Clostridium</taxon>
    </lineage>
</organism>
<dbReference type="Pfam" id="PF05116">
    <property type="entry name" value="S6PP"/>
    <property type="match status" value="1"/>
</dbReference>
<dbReference type="RefSeq" id="WP_268048633.1">
    <property type="nucleotide sequence ID" value="NZ_JAPQES010000001.1"/>
</dbReference>
<evidence type="ECO:0000259" key="1">
    <source>
        <dbReference type="Pfam" id="PF05116"/>
    </source>
</evidence>
<gene>
    <name evidence="2" type="ORF">OXH55_05490</name>
</gene>
<reference evidence="2" key="1">
    <citation type="submission" date="2022-12" db="EMBL/GenBank/DDBJ databases">
        <authorList>
            <person name="Wang J."/>
        </authorList>
    </citation>
    <scope>NUCLEOTIDE SEQUENCE</scope>
    <source>
        <strain evidence="2">HY-42-06</strain>
    </source>
</reference>
<dbReference type="InterPro" id="IPR024197">
    <property type="entry name" value="TPP-like"/>
</dbReference>
<evidence type="ECO:0000313" key="3">
    <source>
        <dbReference type="Proteomes" id="UP001079657"/>
    </source>
</evidence>
<dbReference type="InterPro" id="IPR023214">
    <property type="entry name" value="HAD_sf"/>
</dbReference>
<accession>A0ABT4CQ02</accession>
<dbReference type="SUPFAM" id="SSF56784">
    <property type="entry name" value="HAD-like"/>
    <property type="match status" value="1"/>
</dbReference>
<keyword evidence="3" id="KW-1185">Reference proteome</keyword>
<feature type="domain" description="Sucrose phosphatase-like" evidence="1">
    <location>
        <begin position="2"/>
        <end position="251"/>
    </location>
</feature>
<sequence length="266" mass="31010">MIFASDLDRTLIYTKKLIKEEDNDIVLVERYLGKELSFMKKNVIEKLKKVREKALFIPVTTRTIEQYNRIFIMNDTIKPTYAIVSNGGNILVNGKVDSEWRNIIKKAVDRITNRKFVEKKFLNSFKDTSWIDKMVLRDGLFFSVHFKDKELIDKEEFNSFKSWAEVNKWNVSLQGRKLYIVPSPVNKWDALLYVKKKEKKMKIVSAGDSFLDYPILINADYSICASHGELKKMLEDKTLKQDHISLTEGRGINASEEILESVEKLV</sequence>
<name>A0ABT4CQ02_9CLOT</name>